<dbReference type="InterPro" id="IPR031654">
    <property type="entry name" value="Capsid_N"/>
</dbReference>
<organism evidence="3">
    <name type="scientific">Virus NIOZ-UU159</name>
    <dbReference type="NCBI Taxonomy" id="2763270"/>
    <lineage>
        <taxon>Viruses</taxon>
    </lineage>
</organism>
<evidence type="ECO:0000259" key="1">
    <source>
        <dbReference type="Pfam" id="PF04451"/>
    </source>
</evidence>
<evidence type="ECO:0000259" key="2">
    <source>
        <dbReference type="Pfam" id="PF16903"/>
    </source>
</evidence>
<dbReference type="InterPro" id="IPR038519">
    <property type="entry name" value="MCP_C_sf"/>
</dbReference>
<feature type="domain" description="Major capsid protein C-terminal" evidence="1">
    <location>
        <begin position="210"/>
        <end position="402"/>
    </location>
</feature>
<protein>
    <submittedName>
        <fullName evidence="3">Major capsid protein</fullName>
    </submittedName>
</protein>
<dbReference type="InterPro" id="IPR007542">
    <property type="entry name" value="MCP_C"/>
</dbReference>
<dbReference type="Gene3D" id="2.70.9.10">
    <property type="entry name" value="Adenovirus Type 2 Hexon, domain 4"/>
    <property type="match status" value="1"/>
</dbReference>
<name>A0A7S9SV20_9VIRU</name>
<dbReference type="GO" id="GO:0005198">
    <property type="term" value="F:structural molecule activity"/>
    <property type="evidence" value="ECO:0007669"/>
    <property type="project" value="InterPro"/>
</dbReference>
<proteinExistence type="predicted"/>
<accession>A0A7S9SV20</accession>
<dbReference type="Pfam" id="PF16903">
    <property type="entry name" value="Capsid_N"/>
    <property type="match status" value="1"/>
</dbReference>
<dbReference type="SUPFAM" id="SSF49749">
    <property type="entry name" value="Group II dsDNA viruses VP"/>
    <property type="match status" value="2"/>
</dbReference>
<sequence length="407" mass="47656">MYLSFKIPNIYSSNELRFRWVENIGYNYIDRAELLIDGNTIETLYSDWMNIWNELTNKDGIEYNKLIGNVKEMIAPYNFQSKYKFVNNKLSNVNYPVSTISSSTPSIKSREIQIPLNFWFTRNPSLALPLLKLANNEVTLDVYTNQRSVESLYKVWTNKLNTYVSSSFYNEIHNQNISIQNFIKNINHDVQNKLHLTYVFLDSTERSKMLLETNSMDYIIDTVKMSTFNVDNVSQSTVTCDINNANNHIKEIIWFLRRTDMIPKYNNYINYTGSSIYSENMHIMNNAVIKWANDTNRADYNAEYYNNIQPYYYHTNIPRTGIYCYSFALFPEKVNTSGSYNNSQIKTSVTFTTNDFTNDETFNKIQKATKAVMGQDYNYDVLYEAKFFVKEINVLSIINGSAQLKFV</sequence>
<dbReference type="Gene3D" id="2.70.9.20">
    <property type="entry name" value="Major capsid protein Vp54"/>
    <property type="match status" value="1"/>
</dbReference>
<feature type="domain" description="Major capsid protein N-terminal" evidence="2">
    <location>
        <begin position="9"/>
        <end position="202"/>
    </location>
</feature>
<evidence type="ECO:0000313" key="3">
    <source>
        <dbReference type="EMBL" id="QPI16863.1"/>
    </source>
</evidence>
<gene>
    <name evidence="3" type="ORF">NIOZUU159_00360</name>
</gene>
<reference evidence="3" key="1">
    <citation type="submission" date="2020-08" db="EMBL/GenBank/DDBJ databases">
        <title>Bridging the membrane lipid divide: bacteria of the FCB group superphylum have the potential to synthesize archaeal ether lipids.</title>
        <authorList>
            <person name="Villanueva L."/>
            <person name="von Meijenfeldt F.A.B."/>
            <person name="Westbye A.B."/>
            <person name="Yadav S."/>
            <person name="Hopmans E.C."/>
            <person name="Dutilh B.E."/>
            <person name="Sinninghe Damste J.S."/>
        </authorList>
    </citation>
    <scope>NUCLEOTIDE SEQUENCE</scope>
    <source>
        <strain evidence="3">NIOZ-UU159</strain>
    </source>
</reference>
<dbReference type="EMBL" id="MW030609">
    <property type="protein sequence ID" value="QPI16863.1"/>
    <property type="molecule type" value="Genomic_DNA"/>
</dbReference>
<dbReference type="Pfam" id="PF04451">
    <property type="entry name" value="Capsid_NCLDV"/>
    <property type="match status" value="1"/>
</dbReference>
<dbReference type="InterPro" id="IPR016112">
    <property type="entry name" value="VP_dsDNA_II"/>
</dbReference>